<reference evidence="14" key="1">
    <citation type="submission" date="2018-06" db="EMBL/GenBank/DDBJ databases">
        <authorList>
            <person name="Guldener U."/>
        </authorList>
    </citation>
    <scope>NUCLEOTIDE SEQUENCE [LARGE SCALE GENOMIC DNA]</scope>
    <source>
        <strain evidence="14">UTAD17</strain>
    </source>
</reference>
<feature type="domain" description="C3H1-type" evidence="12">
    <location>
        <begin position="132"/>
        <end position="160"/>
    </location>
</feature>
<keyword evidence="5 11" id="KW-0677">Repeat</keyword>
<evidence type="ECO:0000256" key="11">
    <source>
        <dbReference type="RuleBase" id="RU369008"/>
    </source>
</evidence>
<dbReference type="GO" id="GO:0008270">
    <property type="term" value="F:zinc ion binding"/>
    <property type="evidence" value="ECO:0007669"/>
    <property type="project" value="UniProtKB-KW"/>
</dbReference>
<dbReference type="PANTHER" id="PTHR23102:SF24">
    <property type="entry name" value="CLEAVAGE AND POLYADENYLATION SPECIFICITY FACTOR SUBUNIT 4"/>
    <property type="match status" value="1"/>
</dbReference>
<dbReference type="InterPro" id="IPR036855">
    <property type="entry name" value="Znf_CCCH_sf"/>
</dbReference>
<keyword evidence="14" id="KW-1185">Reference proteome</keyword>
<evidence type="ECO:0000256" key="8">
    <source>
        <dbReference type="ARBA" id="ARBA00022884"/>
    </source>
</evidence>
<keyword evidence="9 11" id="KW-0539">Nucleus</keyword>
<dbReference type="SMART" id="SM00356">
    <property type="entry name" value="ZnF_C3H1"/>
    <property type="match status" value="4"/>
</dbReference>
<comment type="subcellular location">
    <subcellularLocation>
        <location evidence="1 11">Nucleus</location>
    </subcellularLocation>
</comment>
<dbReference type="VEuPathDB" id="FungiDB:SCODWIG_03805"/>
<dbReference type="GO" id="GO:0031124">
    <property type="term" value="P:mRNA 3'-end processing"/>
    <property type="evidence" value="ECO:0007669"/>
    <property type="project" value="UniProtKB-UniRule"/>
</dbReference>
<feature type="domain" description="C3H1-type" evidence="12">
    <location>
        <begin position="197"/>
        <end position="219"/>
    </location>
</feature>
<dbReference type="GO" id="GO:0003723">
    <property type="term" value="F:RNA binding"/>
    <property type="evidence" value="ECO:0007669"/>
    <property type="project" value="UniProtKB-UniRule"/>
</dbReference>
<evidence type="ECO:0000256" key="2">
    <source>
        <dbReference type="ARBA" id="ARBA00008907"/>
    </source>
</evidence>
<dbReference type="FunFam" id="4.10.1000.10:FF:000012">
    <property type="entry name" value="cleavage and polyadenylation specificity factor subunit 4"/>
    <property type="match status" value="1"/>
</dbReference>
<accession>A0A376BBH7</accession>
<dbReference type="Proteomes" id="UP000262825">
    <property type="component" value="Unassembled WGS sequence"/>
</dbReference>
<sequence>MSSSSSILHSSNTNNKKKTYNFKITKFVSSEYNFDPRDTKICEFYNPRAAAIAAANISGGSAATSTSNNNNNNNGIGNKARHNPAHMTCPNGLNCPNKHILPNFNNKIVCKHWLRGLCKKNNNCEYLHEYNLRKMPECVFFNKNGYCTSTNECPYLHIDPRTGHPILKDSITGNDSGGNDGLGSNENGTKDEVIIEECEAYKQGFCAMGPNCKFKHIKNKKLCLRYLNGFCPVGSSECEDEHPCLTQFLIEKLKIKNDLDINTKKNDAIKEARLNALINGEPMPA</sequence>
<name>A0A376BBH7_9ASCO</name>
<evidence type="ECO:0000256" key="6">
    <source>
        <dbReference type="ARBA" id="ARBA00022771"/>
    </source>
</evidence>
<keyword evidence="8 11" id="KW-0694">RNA-binding</keyword>
<dbReference type="AlphaFoldDB" id="A0A376BBH7"/>
<comment type="similarity">
    <text evidence="2 11">Belongs to the CPSF4/YTH1 family.</text>
</comment>
<dbReference type="OrthoDB" id="1914176at2759"/>
<organism evidence="13 14">
    <name type="scientific">Saccharomycodes ludwigii</name>
    <dbReference type="NCBI Taxonomy" id="36035"/>
    <lineage>
        <taxon>Eukaryota</taxon>
        <taxon>Fungi</taxon>
        <taxon>Dikarya</taxon>
        <taxon>Ascomycota</taxon>
        <taxon>Saccharomycotina</taxon>
        <taxon>Saccharomycetes</taxon>
        <taxon>Saccharomycodales</taxon>
        <taxon>Saccharomycodaceae</taxon>
        <taxon>Saccharomycodes</taxon>
    </lineage>
</organism>
<evidence type="ECO:0000256" key="9">
    <source>
        <dbReference type="ARBA" id="ARBA00023242"/>
    </source>
</evidence>
<feature type="zinc finger region" description="C3H1-type" evidence="10">
    <location>
        <begin position="132"/>
        <end position="160"/>
    </location>
</feature>
<comment type="function">
    <text evidence="11">Component of the cleavage factor I (CF I) involved in pre-mRNA 3'-end processing.</text>
</comment>
<evidence type="ECO:0000313" key="13">
    <source>
        <dbReference type="EMBL" id="SSD62043.1"/>
    </source>
</evidence>
<evidence type="ECO:0000256" key="4">
    <source>
        <dbReference type="ARBA" id="ARBA00022723"/>
    </source>
</evidence>
<keyword evidence="7 10" id="KW-0862">Zinc</keyword>
<dbReference type="GO" id="GO:0005634">
    <property type="term" value="C:nucleus"/>
    <property type="evidence" value="ECO:0007669"/>
    <property type="project" value="UniProtKB-SubCell"/>
</dbReference>
<proteinExistence type="inferred from homology"/>
<keyword evidence="3 11" id="KW-0507">mRNA processing</keyword>
<dbReference type="PROSITE" id="PS50103">
    <property type="entry name" value="ZF_C3H1"/>
    <property type="match status" value="3"/>
</dbReference>
<evidence type="ECO:0000256" key="1">
    <source>
        <dbReference type="ARBA" id="ARBA00004123"/>
    </source>
</evidence>
<dbReference type="EMBL" id="UFAJ01001083">
    <property type="protein sequence ID" value="SSD62043.1"/>
    <property type="molecule type" value="Genomic_DNA"/>
</dbReference>
<evidence type="ECO:0000256" key="10">
    <source>
        <dbReference type="PROSITE-ProRule" id="PRU00723"/>
    </source>
</evidence>
<evidence type="ECO:0000256" key="5">
    <source>
        <dbReference type="ARBA" id="ARBA00022737"/>
    </source>
</evidence>
<feature type="zinc finger region" description="C3H1-type" evidence="10">
    <location>
        <begin position="104"/>
        <end position="131"/>
    </location>
</feature>
<evidence type="ECO:0000256" key="3">
    <source>
        <dbReference type="ARBA" id="ARBA00022664"/>
    </source>
</evidence>
<evidence type="ECO:0000313" key="14">
    <source>
        <dbReference type="Proteomes" id="UP000262825"/>
    </source>
</evidence>
<dbReference type="InterPro" id="IPR000571">
    <property type="entry name" value="Znf_CCCH"/>
</dbReference>
<keyword evidence="6 10" id="KW-0863">Zinc-finger</keyword>
<dbReference type="SUPFAM" id="SSF90229">
    <property type="entry name" value="CCCH zinc finger"/>
    <property type="match status" value="1"/>
</dbReference>
<keyword evidence="4 10" id="KW-0479">Metal-binding</keyword>
<dbReference type="PANTHER" id="PTHR23102">
    <property type="entry name" value="CLEAVAGE AND POLYADENYLATION SPECIFICITY FACTOR SUBUNIT 4-RELATED"/>
    <property type="match status" value="1"/>
</dbReference>
<evidence type="ECO:0000259" key="12">
    <source>
        <dbReference type="PROSITE" id="PS50103"/>
    </source>
</evidence>
<dbReference type="InterPro" id="IPR045348">
    <property type="entry name" value="CPSF4/Yth1"/>
</dbReference>
<gene>
    <name evidence="13" type="ORF">SCODWIG_03805</name>
</gene>
<dbReference type="Gene3D" id="4.10.1000.10">
    <property type="entry name" value="Zinc finger, CCCH-type"/>
    <property type="match status" value="2"/>
</dbReference>
<feature type="zinc finger region" description="C3H1-type" evidence="10">
    <location>
        <begin position="197"/>
        <end position="219"/>
    </location>
</feature>
<protein>
    <recommendedName>
        <fullName evidence="11">mRNA 3'-end-processing protein</fullName>
    </recommendedName>
</protein>
<feature type="domain" description="C3H1-type" evidence="12">
    <location>
        <begin position="104"/>
        <end position="131"/>
    </location>
</feature>
<evidence type="ECO:0000256" key="7">
    <source>
        <dbReference type="ARBA" id="ARBA00022833"/>
    </source>
</evidence>